<feature type="region of interest" description="Disordered" evidence="1">
    <location>
        <begin position="68"/>
        <end position="105"/>
    </location>
</feature>
<accession>A0A8H6FRP1</accession>
<evidence type="ECO:0000313" key="3">
    <source>
        <dbReference type="Proteomes" id="UP000578531"/>
    </source>
</evidence>
<keyword evidence="3" id="KW-1185">Reference proteome</keyword>
<protein>
    <submittedName>
        <fullName evidence="2">Uncharacterized protein</fullName>
    </submittedName>
</protein>
<gene>
    <name evidence="2" type="ORF">HO173_008353</name>
</gene>
<feature type="compositionally biased region" description="Basic and acidic residues" evidence="1">
    <location>
        <begin position="77"/>
        <end position="87"/>
    </location>
</feature>
<evidence type="ECO:0000313" key="2">
    <source>
        <dbReference type="EMBL" id="KAF6233421.1"/>
    </source>
</evidence>
<evidence type="ECO:0000256" key="1">
    <source>
        <dbReference type="SAM" id="MobiDB-lite"/>
    </source>
</evidence>
<dbReference type="EMBL" id="JACCJC010000038">
    <property type="protein sequence ID" value="KAF6233421.1"/>
    <property type="molecule type" value="Genomic_DNA"/>
</dbReference>
<sequence length="119" mass="13261">MATNSDRGDTGQENLIDKPSQLVAVYRFVIVDGTLITLKMLDLNDNQKNAIDWDPGDDQMWNLVRGPPQEASGAMDRPIEEQGERPKWGKILDIPLKTPGGTKDDNGNVLLLSDFLHYP</sequence>
<dbReference type="AlphaFoldDB" id="A0A8H6FRP1"/>
<dbReference type="RefSeq" id="XP_037162839.1">
    <property type="nucleotide sequence ID" value="XM_037310253.1"/>
</dbReference>
<proteinExistence type="predicted"/>
<reference evidence="2 3" key="1">
    <citation type="journal article" date="2020" name="Genomics">
        <title>Complete, high-quality genomes from long-read metagenomic sequencing of two wolf lichen thalli reveals enigmatic genome architecture.</title>
        <authorList>
            <person name="McKenzie S.K."/>
            <person name="Walston R.F."/>
            <person name="Allen J.L."/>
        </authorList>
    </citation>
    <scope>NUCLEOTIDE SEQUENCE [LARGE SCALE GENOMIC DNA]</scope>
    <source>
        <strain evidence="2">WasteWater2</strain>
    </source>
</reference>
<dbReference type="Proteomes" id="UP000578531">
    <property type="component" value="Unassembled WGS sequence"/>
</dbReference>
<organism evidence="2 3">
    <name type="scientific">Letharia columbiana</name>
    <dbReference type="NCBI Taxonomy" id="112416"/>
    <lineage>
        <taxon>Eukaryota</taxon>
        <taxon>Fungi</taxon>
        <taxon>Dikarya</taxon>
        <taxon>Ascomycota</taxon>
        <taxon>Pezizomycotina</taxon>
        <taxon>Lecanoromycetes</taxon>
        <taxon>OSLEUM clade</taxon>
        <taxon>Lecanoromycetidae</taxon>
        <taxon>Lecanorales</taxon>
        <taxon>Lecanorineae</taxon>
        <taxon>Parmeliaceae</taxon>
        <taxon>Letharia</taxon>
    </lineage>
</organism>
<dbReference type="GeneID" id="59290009"/>
<dbReference type="OrthoDB" id="10538226at2759"/>
<name>A0A8H6FRP1_9LECA</name>
<comment type="caution">
    <text evidence="2">The sequence shown here is derived from an EMBL/GenBank/DDBJ whole genome shotgun (WGS) entry which is preliminary data.</text>
</comment>